<dbReference type="InterPro" id="IPR005381">
    <property type="entry name" value="Znf-XS_domain"/>
</dbReference>
<feature type="domain" description="Zinc finger-XS" evidence="6">
    <location>
        <begin position="42"/>
        <end position="81"/>
    </location>
</feature>
<dbReference type="AlphaFoldDB" id="A0AA38T5D1"/>
<feature type="domain" description="XS" evidence="4">
    <location>
        <begin position="120"/>
        <end position="231"/>
    </location>
</feature>
<dbReference type="PANTHER" id="PTHR21596">
    <property type="entry name" value="RIBONUCLEASE P SUBUNIT P38"/>
    <property type="match status" value="1"/>
</dbReference>
<dbReference type="InterPro" id="IPR038588">
    <property type="entry name" value="XS_domain_sf"/>
</dbReference>
<dbReference type="Pfam" id="PF03470">
    <property type="entry name" value="zf-XS"/>
    <property type="match status" value="1"/>
</dbReference>
<dbReference type="InterPro" id="IPR005379">
    <property type="entry name" value="FDM1-5/IDN2_XH"/>
</dbReference>
<organism evidence="7 8">
    <name type="scientific">Centaurea solstitialis</name>
    <name type="common">yellow star-thistle</name>
    <dbReference type="NCBI Taxonomy" id="347529"/>
    <lineage>
        <taxon>Eukaryota</taxon>
        <taxon>Viridiplantae</taxon>
        <taxon>Streptophyta</taxon>
        <taxon>Embryophyta</taxon>
        <taxon>Tracheophyta</taxon>
        <taxon>Spermatophyta</taxon>
        <taxon>Magnoliopsida</taxon>
        <taxon>eudicotyledons</taxon>
        <taxon>Gunneridae</taxon>
        <taxon>Pentapetalae</taxon>
        <taxon>asterids</taxon>
        <taxon>campanulids</taxon>
        <taxon>Asterales</taxon>
        <taxon>Asteraceae</taxon>
        <taxon>Carduoideae</taxon>
        <taxon>Cardueae</taxon>
        <taxon>Centaureinae</taxon>
        <taxon>Centaurea</taxon>
    </lineage>
</organism>
<reference evidence="7" key="1">
    <citation type="submission" date="2023-03" db="EMBL/GenBank/DDBJ databases">
        <title>Chromosome-scale reference genome and RAD-based genetic map of yellow starthistle (Centaurea solstitialis) reveal putative structural variation and QTLs associated with invader traits.</title>
        <authorList>
            <person name="Reatini B."/>
            <person name="Cang F.A."/>
            <person name="Jiang Q."/>
            <person name="Mckibben M.T.W."/>
            <person name="Barker M.S."/>
            <person name="Rieseberg L.H."/>
            <person name="Dlugosch K.M."/>
        </authorList>
    </citation>
    <scope>NUCLEOTIDE SEQUENCE</scope>
    <source>
        <strain evidence="7">CAN-66</strain>
        <tissue evidence="7">Leaf</tissue>
    </source>
</reference>
<evidence type="ECO:0000256" key="3">
    <source>
        <dbReference type="SAM" id="Coils"/>
    </source>
</evidence>
<evidence type="ECO:0000313" key="8">
    <source>
        <dbReference type="Proteomes" id="UP001172457"/>
    </source>
</evidence>
<comment type="caution">
    <text evidence="7">The sequence shown here is derived from an EMBL/GenBank/DDBJ whole genome shotgun (WGS) entry which is preliminary data.</text>
</comment>
<name>A0AA38T5D1_9ASTR</name>
<gene>
    <name evidence="7" type="ORF">OSB04_021344</name>
</gene>
<keyword evidence="8" id="KW-1185">Reference proteome</keyword>
<feature type="domain" description="Factor of DNA methylation 1-5/IDN2" evidence="5">
    <location>
        <begin position="368"/>
        <end position="496"/>
    </location>
</feature>
<protein>
    <submittedName>
        <fullName evidence="7">Uncharacterized protein</fullName>
    </submittedName>
</protein>
<dbReference type="InterPro" id="IPR005380">
    <property type="entry name" value="XS_domain"/>
</dbReference>
<dbReference type="EMBL" id="JARYMX010000005">
    <property type="protein sequence ID" value="KAJ9548801.1"/>
    <property type="molecule type" value="Genomic_DNA"/>
</dbReference>
<evidence type="ECO:0000259" key="5">
    <source>
        <dbReference type="Pfam" id="PF03469"/>
    </source>
</evidence>
<evidence type="ECO:0000259" key="6">
    <source>
        <dbReference type="Pfam" id="PF03470"/>
    </source>
</evidence>
<sequence>MSHQRGDIRSCESEFEWYIDQAYKELRNGVVNVRFSDNVFSCPYCRGSREYTYSDLLRHASRIARESRSSGVEDKARHMGLEEFLQWDLHSKTKCSESTSGNIASHQTSGNTVSSDKTGDELYVWPWFVVIVNIPTVERNGKFSGGSGKKLKDEWIKQGYKIIKVHPLWSWRGHSGQAVVEFGKEWDGLKHAMMFVKALEKDKHGREDWYDRTRQKDDKFYVWIAGEEDYNANSLVGDHLRKNGDLKTLSAIQKEDNLEDRERELRTRAAKNESEKMKLEDEKKMNELAILEQKKAGERVLKLAEEQKKLGSLEEDLKEKEEELESLEDLNQALIIKERLTNDELQEARKELISGLKANPPRSQIGVKRMGDLDVKPFEAAAKKRGSVKGAQDAIKLASSWEERLRDPNWHPFKITTVNGDSKEILDEEDEKIAELKEVCDEGIYAAVVTALKELNEYNPSGRYPLPELWNNKEKRKATLKEGVEYILKQWRVYKPKNKRG</sequence>
<dbReference type="Pfam" id="PF03469">
    <property type="entry name" value="XH"/>
    <property type="match status" value="1"/>
</dbReference>
<accession>A0AA38T5D1</accession>
<proteinExistence type="predicted"/>
<dbReference type="Pfam" id="PF03468">
    <property type="entry name" value="XS"/>
    <property type="match status" value="1"/>
</dbReference>
<keyword evidence="2" id="KW-0943">RNA-mediated gene silencing</keyword>
<evidence type="ECO:0000313" key="7">
    <source>
        <dbReference type="EMBL" id="KAJ9548801.1"/>
    </source>
</evidence>
<evidence type="ECO:0000259" key="4">
    <source>
        <dbReference type="Pfam" id="PF03468"/>
    </source>
</evidence>
<keyword evidence="1 3" id="KW-0175">Coiled coil</keyword>
<dbReference type="GO" id="GO:0080188">
    <property type="term" value="P:gene silencing by siRNA-directed DNA methylation"/>
    <property type="evidence" value="ECO:0007669"/>
    <property type="project" value="InterPro"/>
</dbReference>
<dbReference type="Proteomes" id="UP001172457">
    <property type="component" value="Chromosome 5"/>
</dbReference>
<dbReference type="InterPro" id="IPR045177">
    <property type="entry name" value="FDM1-5/IDN2"/>
</dbReference>
<evidence type="ECO:0000256" key="1">
    <source>
        <dbReference type="ARBA" id="ARBA00023054"/>
    </source>
</evidence>
<feature type="coiled-coil region" evidence="3">
    <location>
        <begin position="255"/>
        <end position="337"/>
    </location>
</feature>
<dbReference type="PANTHER" id="PTHR21596:SF23">
    <property type="entry name" value="FACTOR OF DNA METHYLATION 4"/>
    <property type="match status" value="1"/>
</dbReference>
<dbReference type="Gene3D" id="3.30.70.2890">
    <property type="entry name" value="XS domain"/>
    <property type="match status" value="1"/>
</dbReference>
<evidence type="ECO:0000256" key="2">
    <source>
        <dbReference type="ARBA" id="ARBA00023158"/>
    </source>
</evidence>